<dbReference type="InterPro" id="IPR006104">
    <property type="entry name" value="Glyco_hydro_2_N"/>
</dbReference>
<dbReference type="PANTHER" id="PTHR46323:SF2">
    <property type="entry name" value="BETA-GALACTOSIDASE"/>
    <property type="match status" value="1"/>
</dbReference>
<dbReference type="InterPro" id="IPR050347">
    <property type="entry name" value="Bact_Beta-galactosidase"/>
</dbReference>
<gene>
    <name evidence="8" type="primary">ebgA_3</name>
    <name evidence="8" type="ORF">BEH84_05750</name>
</gene>
<evidence type="ECO:0000313" key="9">
    <source>
        <dbReference type="Proteomes" id="UP000095003"/>
    </source>
</evidence>
<dbReference type="EC" id="3.2.1.23" evidence="3"/>
<accession>A0A1E3A7K4</accession>
<keyword evidence="4 8" id="KW-0378">Hydrolase</keyword>
<dbReference type="Gene3D" id="2.70.98.10">
    <property type="match status" value="1"/>
</dbReference>
<dbReference type="Gene3D" id="2.60.120.260">
    <property type="entry name" value="Galactose-binding domain-like"/>
    <property type="match status" value="1"/>
</dbReference>
<dbReference type="PATRIC" id="fig|1432052.3.peg.6358"/>
<dbReference type="GO" id="GO:0005990">
    <property type="term" value="P:lactose catabolic process"/>
    <property type="evidence" value="ECO:0007669"/>
    <property type="project" value="TreeGrafter"/>
</dbReference>
<dbReference type="GO" id="GO:0030246">
    <property type="term" value="F:carbohydrate binding"/>
    <property type="evidence" value="ECO:0007669"/>
    <property type="project" value="InterPro"/>
</dbReference>
<dbReference type="SMART" id="SM01038">
    <property type="entry name" value="Bgal_small_N"/>
    <property type="match status" value="1"/>
</dbReference>
<dbReference type="RefSeq" id="WP_069159192.1">
    <property type="nucleotide sequence ID" value="NZ_DBFYTC010000213.1"/>
</dbReference>
<evidence type="ECO:0000256" key="5">
    <source>
        <dbReference type="ARBA" id="ARBA00023295"/>
    </source>
</evidence>
<feature type="domain" description="Beta galactosidase small chain/" evidence="7">
    <location>
        <begin position="720"/>
        <end position="984"/>
    </location>
</feature>
<sequence length="986" mass="113409">MILEKFYENPEILHVGTEENRCYYVPLDVQEKENARNLSGIDWKFGYYPNVESVPEFYKKDFDEEAFGRLEVPSCWQMLGFDQKQYTNIRYPFPFDPPFVPDENPCGAYIKYFDISAAEAKKEQYLYFEGVDSCFYVWINGKFVGYSQVSHSPSEFNITGKTKTGMNKLAVLVLKWCDGSYLEDQDKFRMSGIFRDVHLLFRPAEHVRDYTITTPVEFEKNRAEVEVRINEVAGNPRITCELWDKDNLLGECAVEDGKASFPVEAPVLWNAEEPYQYILKIKTPEEILIQRVGIRTVDIKDGVVLINNRPVKFKGVNRHDSSPYTGAVVSRMDAMFDLRIMKEANINAIRTSHYPNAPWFPELCSEYGFYMIAEADIESHGAATIYGGSTEGTFSYFVQDPSYKMAILDRVQRSVIRDKNQCGVIFWSLGNESGFGTNMEEAGRWVKNYDPTRLLHYESVHFQPEGHEKDESMLDVESHMYASTQQIDAYFAEPGEKKPFVQCEFIHAMGNGPGDIEDYMQQIYRYDGFCGGFVWEWCDHATYEGRAENGKEMFHYGGDAGEFPHDGNFCMDGLVFPDRRPHEGLYEWKNAIRPVRAELLDRKKGVIRLYNKLDFRNLKDYIYIHYEIKEEGILLEEGMIEDLEAAPHGFTDITLKLPGKPKDHCYLKLTYYQKAKDKLTQIGHELGFDQFALSEDKDVRLTLQKNGEPLILTETPDVFRMENSSVCYEFGKKQGSFLKLEKNGKACITAPVEWNVYRAPTDNDRNIVLSWKEAGYDRSVVKVYGCEARVKQGTVAITCDFSIAAVYIQPFLRLHAVWSINGEGEIKVAVDGKRDTSFPFLPRFGLKFQLPQEEQEVTYLGYGPHESYCDKHQASYVDVFHTTVPQLHVDYVRPQENGSHYSCSSIQVGGLQASGSRPFSFSASEYTIQELEAKHHNYELEPSGSVIVCTDYKQSGVGSNSCGPELLPQYRLDEDQFHWEMLYRFE</sequence>
<evidence type="ECO:0000256" key="2">
    <source>
        <dbReference type="ARBA" id="ARBA00007401"/>
    </source>
</evidence>
<dbReference type="Gene3D" id="2.60.40.10">
    <property type="entry name" value="Immunoglobulins"/>
    <property type="match status" value="2"/>
</dbReference>
<dbReference type="InterPro" id="IPR006101">
    <property type="entry name" value="Glyco_hydro_2"/>
</dbReference>
<dbReference type="GO" id="GO:0009341">
    <property type="term" value="C:beta-galactosidase complex"/>
    <property type="evidence" value="ECO:0007669"/>
    <property type="project" value="InterPro"/>
</dbReference>
<dbReference type="InterPro" id="IPR017853">
    <property type="entry name" value="GH"/>
</dbReference>
<dbReference type="Pfam" id="PF02837">
    <property type="entry name" value="Glyco_hydro_2_N"/>
    <property type="match status" value="1"/>
</dbReference>
<dbReference type="InterPro" id="IPR013783">
    <property type="entry name" value="Ig-like_fold"/>
</dbReference>
<dbReference type="AlphaFoldDB" id="A0A1E3A7K4"/>
<evidence type="ECO:0000313" key="8">
    <source>
        <dbReference type="EMBL" id="ODM04688.1"/>
    </source>
</evidence>
<reference evidence="8 9" key="1">
    <citation type="submission" date="2016-07" db="EMBL/GenBank/DDBJ databases">
        <title>Characterization of isolates of Eisenbergiella tayi derived from blood cultures, using whole genome sequencing.</title>
        <authorList>
            <person name="Burdz T."/>
            <person name="Wiebe D."/>
            <person name="Huynh C."/>
            <person name="Bernard K."/>
        </authorList>
    </citation>
    <scope>NUCLEOTIDE SEQUENCE [LARGE SCALE GENOMIC DNA]</scope>
    <source>
        <strain evidence="8 9">NML 120489</strain>
    </source>
</reference>
<evidence type="ECO:0000259" key="7">
    <source>
        <dbReference type="SMART" id="SM01038"/>
    </source>
</evidence>
<dbReference type="InterPro" id="IPR032312">
    <property type="entry name" value="LacZ_4"/>
</dbReference>
<dbReference type="SUPFAM" id="SSF49303">
    <property type="entry name" value="beta-Galactosidase/glucuronidase domain"/>
    <property type="match status" value="2"/>
</dbReference>
<dbReference type="SUPFAM" id="SSF74650">
    <property type="entry name" value="Galactose mutarotase-like"/>
    <property type="match status" value="1"/>
</dbReference>
<dbReference type="Pfam" id="PF16353">
    <property type="entry name" value="LacZ_4"/>
    <property type="match status" value="1"/>
</dbReference>
<dbReference type="InterPro" id="IPR008979">
    <property type="entry name" value="Galactose-bd-like_sf"/>
</dbReference>
<dbReference type="Gene3D" id="3.20.20.80">
    <property type="entry name" value="Glycosidases"/>
    <property type="match status" value="1"/>
</dbReference>
<dbReference type="GO" id="GO:0004565">
    <property type="term" value="F:beta-galactosidase activity"/>
    <property type="evidence" value="ECO:0007669"/>
    <property type="project" value="UniProtKB-EC"/>
</dbReference>
<dbReference type="PANTHER" id="PTHR46323">
    <property type="entry name" value="BETA-GALACTOSIDASE"/>
    <property type="match status" value="1"/>
</dbReference>
<dbReference type="InterPro" id="IPR011013">
    <property type="entry name" value="Gal_mutarotase_sf_dom"/>
</dbReference>
<dbReference type="InterPro" id="IPR006103">
    <property type="entry name" value="Glyco_hydro_2_cat"/>
</dbReference>
<evidence type="ECO:0000256" key="6">
    <source>
        <dbReference type="ARBA" id="ARBA00032230"/>
    </source>
</evidence>
<name>A0A1E3A7K4_9FIRM</name>
<dbReference type="InterPro" id="IPR006102">
    <property type="entry name" value="Ig-like_GH2"/>
</dbReference>
<dbReference type="PRINTS" id="PR00132">
    <property type="entry name" value="GLHYDRLASE2"/>
</dbReference>
<dbReference type="InterPro" id="IPR036156">
    <property type="entry name" value="Beta-gal/glucu_dom_sf"/>
</dbReference>
<dbReference type="GeneID" id="93300493"/>
<dbReference type="InterPro" id="IPR004199">
    <property type="entry name" value="B-gal_small/dom_5"/>
</dbReference>
<evidence type="ECO:0000256" key="1">
    <source>
        <dbReference type="ARBA" id="ARBA00001412"/>
    </source>
</evidence>
<dbReference type="Pfam" id="PF00703">
    <property type="entry name" value="Glyco_hydro_2"/>
    <property type="match status" value="1"/>
</dbReference>
<evidence type="ECO:0000256" key="3">
    <source>
        <dbReference type="ARBA" id="ARBA00012756"/>
    </source>
</evidence>
<dbReference type="Pfam" id="PF02836">
    <property type="entry name" value="Glyco_hydro_2_C"/>
    <property type="match status" value="1"/>
</dbReference>
<dbReference type="Proteomes" id="UP000095003">
    <property type="component" value="Unassembled WGS sequence"/>
</dbReference>
<evidence type="ECO:0000256" key="4">
    <source>
        <dbReference type="ARBA" id="ARBA00022801"/>
    </source>
</evidence>
<dbReference type="EMBL" id="MCGI01000007">
    <property type="protein sequence ID" value="ODM04688.1"/>
    <property type="molecule type" value="Genomic_DNA"/>
</dbReference>
<protein>
    <recommendedName>
        <fullName evidence="3">beta-galactosidase</fullName>
        <ecNumber evidence="3">3.2.1.23</ecNumber>
    </recommendedName>
    <alternativeName>
        <fullName evidence="6">Lactase</fullName>
    </alternativeName>
</protein>
<comment type="caution">
    <text evidence="8">The sequence shown here is derived from an EMBL/GenBank/DDBJ whole genome shotgun (WGS) entry which is preliminary data.</text>
</comment>
<proteinExistence type="inferred from homology"/>
<dbReference type="SUPFAM" id="SSF49785">
    <property type="entry name" value="Galactose-binding domain-like"/>
    <property type="match status" value="1"/>
</dbReference>
<keyword evidence="5 8" id="KW-0326">Glycosidase</keyword>
<comment type="catalytic activity">
    <reaction evidence="1">
        <text>Hydrolysis of terminal non-reducing beta-D-galactose residues in beta-D-galactosides.</text>
        <dbReference type="EC" id="3.2.1.23"/>
    </reaction>
</comment>
<dbReference type="Pfam" id="PF02929">
    <property type="entry name" value="Bgal_small_N"/>
    <property type="match status" value="1"/>
</dbReference>
<organism evidence="8 9">
    <name type="scientific">Eisenbergiella tayi</name>
    <dbReference type="NCBI Taxonomy" id="1432052"/>
    <lineage>
        <taxon>Bacteria</taxon>
        <taxon>Bacillati</taxon>
        <taxon>Bacillota</taxon>
        <taxon>Clostridia</taxon>
        <taxon>Lachnospirales</taxon>
        <taxon>Lachnospiraceae</taxon>
        <taxon>Eisenbergiella</taxon>
    </lineage>
</organism>
<dbReference type="InterPro" id="IPR014718">
    <property type="entry name" value="GH-type_carb-bd"/>
</dbReference>
<dbReference type="SUPFAM" id="SSF51445">
    <property type="entry name" value="(Trans)glycosidases"/>
    <property type="match status" value="1"/>
</dbReference>
<comment type="similarity">
    <text evidence="2">Belongs to the glycosyl hydrolase 2 family.</text>
</comment>